<evidence type="ECO:0000256" key="2">
    <source>
        <dbReference type="ARBA" id="ARBA00022723"/>
    </source>
</evidence>
<evidence type="ECO:0000256" key="5">
    <source>
        <dbReference type="ARBA" id="ARBA00023014"/>
    </source>
</evidence>
<evidence type="ECO:0000259" key="8">
    <source>
        <dbReference type="PROSITE" id="PS51296"/>
    </source>
</evidence>
<keyword evidence="1" id="KW-0001">2Fe-2S</keyword>
<feature type="compositionally biased region" description="Low complexity" evidence="7">
    <location>
        <begin position="16"/>
        <end position="27"/>
    </location>
</feature>
<evidence type="ECO:0000256" key="7">
    <source>
        <dbReference type="SAM" id="MobiDB-lite"/>
    </source>
</evidence>
<keyword evidence="10" id="KW-1185">Reference proteome</keyword>
<comment type="caution">
    <text evidence="9">The sequence shown here is derived from an EMBL/GenBank/DDBJ whole genome shotgun (WGS) entry which is preliminary data.</text>
</comment>
<evidence type="ECO:0000313" key="9">
    <source>
        <dbReference type="EMBL" id="GGQ15680.1"/>
    </source>
</evidence>
<dbReference type="InterPro" id="IPR012748">
    <property type="entry name" value="Rieske-like_NirD"/>
</dbReference>
<dbReference type="Gene3D" id="2.102.10.10">
    <property type="entry name" value="Rieske [2Fe-2S] iron-sulphur domain"/>
    <property type="match status" value="1"/>
</dbReference>
<feature type="domain" description="Rieske" evidence="8">
    <location>
        <begin position="42"/>
        <end position="142"/>
    </location>
</feature>
<dbReference type="SUPFAM" id="SSF50022">
    <property type="entry name" value="ISP domain"/>
    <property type="match status" value="1"/>
</dbReference>
<proteinExistence type="predicted"/>
<dbReference type="InterPro" id="IPR017941">
    <property type="entry name" value="Rieske_2Fe-2S"/>
</dbReference>
<keyword evidence="5" id="KW-0411">Iron-sulfur</keyword>
<evidence type="ECO:0000256" key="1">
    <source>
        <dbReference type="ARBA" id="ARBA00022714"/>
    </source>
</evidence>
<dbReference type="PROSITE" id="PS51296">
    <property type="entry name" value="RIESKE"/>
    <property type="match status" value="1"/>
</dbReference>
<feature type="region of interest" description="Disordered" evidence="7">
    <location>
        <begin position="1"/>
        <end position="37"/>
    </location>
</feature>
<keyword evidence="2" id="KW-0479">Metal-binding</keyword>
<evidence type="ECO:0000256" key="4">
    <source>
        <dbReference type="ARBA" id="ARBA00023004"/>
    </source>
</evidence>
<evidence type="ECO:0000256" key="3">
    <source>
        <dbReference type="ARBA" id="ARBA00023002"/>
    </source>
</evidence>
<dbReference type="RefSeq" id="WP_189249124.1">
    <property type="nucleotide sequence ID" value="NZ_BMQJ01000014.1"/>
</dbReference>
<dbReference type="InterPro" id="IPR017881">
    <property type="entry name" value="NirD"/>
</dbReference>
<organism evidence="9 10">
    <name type="scientific">Streptosporangium pseudovulgare</name>
    <dbReference type="NCBI Taxonomy" id="35765"/>
    <lineage>
        <taxon>Bacteria</taxon>
        <taxon>Bacillati</taxon>
        <taxon>Actinomycetota</taxon>
        <taxon>Actinomycetes</taxon>
        <taxon>Streptosporangiales</taxon>
        <taxon>Streptosporangiaceae</taxon>
        <taxon>Streptosporangium</taxon>
    </lineage>
</organism>
<name>A0ABQ2R8L2_9ACTN</name>
<reference evidence="10" key="1">
    <citation type="journal article" date="2019" name="Int. J. Syst. Evol. Microbiol.">
        <title>The Global Catalogue of Microorganisms (GCM) 10K type strain sequencing project: providing services to taxonomists for standard genome sequencing and annotation.</title>
        <authorList>
            <consortium name="The Broad Institute Genomics Platform"/>
            <consortium name="The Broad Institute Genome Sequencing Center for Infectious Disease"/>
            <person name="Wu L."/>
            <person name="Ma J."/>
        </authorList>
    </citation>
    <scope>NUCLEOTIDE SEQUENCE [LARGE SCALE GENOMIC DNA]</scope>
    <source>
        <strain evidence="10">JCM 3115</strain>
    </source>
</reference>
<dbReference type="EMBL" id="BMQJ01000014">
    <property type="protein sequence ID" value="GGQ15680.1"/>
    <property type="molecule type" value="Genomic_DNA"/>
</dbReference>
<keyword evidence="6" id="KW-0534">Nitrate assimilation</keyword>
<evidence type="ECO:0000256" key="6">
    <source>
        <dbReference type="ARBA" id="ARBA00023063"/>
    </source>
</evidence>
<protein>
    <recommendedName>
        <fullName evidence="8">Rieske domain-containing protein</fullName>
    </recommendedName>
</protein>
<keyword evidence="3" id="KW-0560">Oxidoreductase</keyword>
<evidence type="ECO:0000313" key="10">
    <source>
        <dbReference type="Proteomes" id="UP000611554"/>
    </source>
</evidence>
<dbReference type="PROSITE" id="PS51300">
    <property type="entry name" value="NIRD"/>
    <property type="match status" value="1"/>
</dbReference>
<dbReference type="NCBIfam" id="TIGR02378">
    <property type="entry name" value="nirD_assim_sml"/>
    <property type="match status" value="1"/>
</dbReference>
<keyword evidence="4" id="KW-0408">Iron</keyword>
<dbReference type="InterPro" id="IPR036922">
    <property type="entry name" value="Rieske_2Fe-2S_sf"/>
</dbReference>
<gene>
    <name evidence="9" type="ORF">GCM10010140_52450</name>
</gene>
<dbReference type="PANTHER" id="PTHR40562:SF1">
    <property type="entry name" value="NITRITE REDUCTASE (NADH) SMALL SUBUNIT"/>
    <property type="match status" value="1"/>
</dbReference>
<dbReference type="CDD" id="cd03529">
    <property type="entry name" value="Rieske_NirD"/>
    <property type="match status" value="1"/>
</dbReference>
<sequence length="145" mass="14665">MTVLHETPPAAPSGTPPAALSGTPSGTPSGGPPGADTAPRWTPVCAYTDLLPERGVCALVGRHQIALFQTFDGELFAIGNHDPFSGAQVLSRGIVGTRGGSPVVISPMHRQAFSLATGACLDDPAVAVPTYPVRLADGAVEVSAP</sequence>
<accession>A0ABQ2R8L2</accession>
<dbReference type="Pfam" id="PF13806">
    <property type="entry name" value="Rieske_2"/>
    <property type="match status" value="1"/>
</dbReference>
<dbReference type="Proteomes" id="UP000611554">
    <property type="component" value="Unassembled WGS sequence"/>
</dbReference>
<dbReference type="PANTHER" id="PTHR40562">
    <property type="match status" value="1"/>
</dbReference>